<dbReference type="GO" id="GO:0016757">
    <property type="term" value="F:glycosyltransferase activity"/>
    <property type="evidence" value="ECO:0007669"/>
    <property type="project" value="InterPro"/>
</dbReference>
<dbReference type="OrthoDB" id="9810929at2"/>
<dbReference type="STRING" id="229920.ADM99_11765"/>
<dbReference type="Proteomes" id="UP000050430">
    <property type="component" value="Unassembled WGS sequence"/>
</dbReference>
<proteinExistence type="predicted"/>
<evidence type="ECO:0000313" key="2">
    <source>
        <dbReference type="EMBL" id="KPL70975.1"/>
    </source>
</evidence>
<dbReference type="EMBL" id="LGCK01000012">
    <property type="protein sequence ID" value="KPL70975.1"/>
    <property type="molecule type" value="Genomic_DNA"/>
</dbReference>
<sequence>MKILLVADGRSPITNGWIQLLKEAGCDISLVSTFPCTPIDGLDEMRIIPTAFSSMAGSQAGDRASKKTSRLRRFVSQFRDVFLTGRYYLGPLSLGSSRQIFLDHLRRIKPDIVHALRIPYEGMVARVTPVGIPLAISIWGNDLTLHAHGSPLMSRETRLTLQRADGLMADAHRDLDLAARWGLHSATPLLFVPGGGGIDLTAINRAVDKQEHLPVEIPENVPVVINPRGFRPGSVRNDTFFKAIPAVLQEKPDTVFICAGMAGQPEALKWMADLEIESSVKLLPFLPQEDLWRLFKRSQVTVSVSQHDGTPNSLLEAMSIGCYPVVGDIASTREWITDGENGSLVSPDNPSDVSHAILKVLNDPALKEKAAVKNIEIIRKQAVRQNIAHGVKSFYETLLKHDSDSEQRM</sequence>
<dbReference type="Gene3D" id="3.40.50.2000">
    <property type="entry name" value="Glycogen Phosphorylase B"/>
    <property type="match status" value="2"/>
</dbReference>
<reference evidence="2 3" key="1">
    <citation type="submission" date="2015-07" db="EMBL/GenBank/DDBJ databases">
        <title>Genome sequence of Leptolinea tardivitalis DSM 16556.</title>
        <authorList>
            <person name="Hemp J."/>
            <person name="Ward L.M."/>
            <person name="Pace L.A."/>
            <person name="Fischer W.W."/>
        </authorList>
    </citation>
    <scope>NUCLEOTIDE SEQUENCE [LARGE SCALE GENOMIC DNA]</scope>
    <source>
        <strain evidence="2 3">YMTK-2</strain>
    </source>
</reference>
<dbReference type="InterPro" id="IPR001296">
    <property type="entry name" value="Glyco_trans_1"/>
</dbReference>
<gene>
    <name evidence="2" type="ORF">ADM99_11765</name>
</gene>
<dbReference type="CDD" id="cd03801">
    <property type="entry name" value="GT4_PimA-like"/>
    <property type="match status" value="1"/>
</dbReference>
<evidence type="ECO:0000259" key="1">
    <source>
        <dbReference type="Pfam" id="PF00534"/>
    </source>
</evidence>
<protein>
    <recommendedName>
        <fullName evidence="1">Glycosyl transferase family 1 domain-containing protein</fullName>
    </recommendedName>
</protein>
<dbReference type="Pfam" id="PF00534">
    <property type="entry name" value="Glycos_transf_1"/>
    <property type="match status" value="1"/>
</dbReference>
<keyword evidence="3" id="KW-1185">Reference proteome</keyword>
<evidence type="ECO:0000313" key="3">
    <source>
        <dbReference type="Proteomes" id="UP000050430"/>
    </source>
</evidence>
<feature type="domain" description="Glycosyl transferase family 1" evidence="1">
    <location>
        <begin position="238"/>
        <end position="370"/>
    </location>
</feature>
<name>A0A0P6WM90_9CHLR</name>
<dbReference type="AlphaFoldDB" id="A0A0P6WM90"/>
<dbReference type="SUPFAM" id="SSF53756">
    <property type="entry name" value="UDP-Glycosyltransferase/glycogen phosphorylase"/>
    <property type="match status" value="1"/>
</dbReference>
<dbReference type="PANTHER" id="PTHR12526:SF638">
    <property type="entry name" value="SPORE COAT PROTEIN SA"/>
    <property type="match status" value="1"/>
</dbReference>
<dbReference type="PANTHER" id="PTHR12526">
    <property type="entry name" value="GLYCOSYLTRANSFERASE"/>
    <property type="match status" value="1"/>
</dbReference>
<comment type="caution">
    <text evidence="2">The sequence shown here is derived from an EMBL/GenBank/DDBJ whole genome shotgun (WGS) entry which is preliminary data.</text>
</comment>
<organism evidence="2 3">
    <name type="scientific">Leptolinea tardivitalis</name>
    <dbReference type="NCBI Taxonomy" id="229920"/>
    <lineage>
        <taxon>Bacteria</taxon>
        <taxon>Bacillati</taxon>
        <taxon>Chloroflexota</taxon>
        <taxon>Anaerolineae</taxon>
        <taxon>Anaerolineales</taxon>
        <taxon>Anaerolineaceae</taxon>
        <taxon>Leptolinea</taxon>
    </lineage>
</organism>
<dbReference type="RefSeq" id="WP_062422696.1">
    <property type="nucleotide sequence ID" value="NZ_BBYA01000011.1"/>
</dbReference>
<accession>A0A0P6WM90</accession>